<accession>A0AA39ISQ9</accession>
<reference evidence="1" key="1">
    <citation type="submission" date="2023-06" db="EMBL/GenBank/DDBJ databases">
        <authorList>
            <consortium name="Lawrence Berkeley National Laboratory"/>
            <person name="Ahrendt S."/>
            <person name="Sahu N."/>
            <person name="Indic B."/>
            <person name="Wong-Bajracharya J."/>
            <person name="Merenyi Z."/>
            <person name="Ke H.-M."/>
            <person name="Monk M."/>
            <person name="Kocsube S."/>
            <person name="Drula E."/>
            <person name="Lipzen A."/>
            <person name="Balint B."/>
            <person name="Henrissat B."/>
            <person name="Andreopoulos B."/>
            <person name="Martin F.M."/>
            <person name="Harder C.B."/>
            <person name="Rigling D."/>
            <person name="Ford K.L."/>
            <person name="Foster G.D."/>
            <person name="Pangilinan J."/>
            <person name="Papanicolaou A."/>
            <person name="Barry K."/>
            <person name="LaButti K."/>
            <person name="Viragh M."/>
            <person name="Koriabine M."/>
            <person name="Yan M."/>
            <person name="Riley R."/>
            <person name="Champramary S."/>
            <person name="Plett K.L."/>
            <person name="Tsai I.J."/>
            <person name="Slot J."/>
            <person name="Sipos G."/>
            <person name="Plett J."/>
            <person name="Nagy L.G."/>
            <person name="Grigoriev I.V."/>
        </authorList>
    </citation>
    <scope>NUCLEOTIDE SEQUENCE</scope>
    <source>
        <strain evidence="1">FPL87.14</strain>
    </source>
</reference>
<dbReference type="AlphaFoldDB" id="A0AA39ISQ9"/>
<protein>
    <submittedName>
        <fullName evidence="1">Uncharacterized protein</fullName>
    </submittedName>
</protein>
<evidence type="ECO:0000313" key="1">
    <source>
        <dbReference type="EMBL" id="KAK0429787.1"/>
    </source>
</evidence>
<evidence type="ECO:0000313" key="2">
    <source>
        <dbReference type="Proteomes" id="UP001175226"/>
    </source>
</evidence>
<organism evidence="1 2">
    <name type="scientific">Armillaria borealis</name>
    <dbReference type="NCBI Taxonomy" id="47425"/>
    <lineage>
        <taxon>Eukaryota</taxon>
        <taxon>Fungi</taxon>
        <taxon>Dikarya</taxon>
        <taxon>Basidiomycota</taxon>
        <taxon>Agaricomycotina</taxon>
        <taxon>Agaricomycetes</taxon>
        <taxon>Agaricomycetidae</taxon>
        <taxon>Agaricales</taxon>
        <taxon>Marasmiineae</taxon>
        <taxon>Physalacriaceae</taxon>
        <taxon>Armillaria</taxon>
    </lineage>
</organism>
<dbReference type="Proteomes" id="UP001175226">
    <property type="component" value="Unassembled WGS sequence"/>
</dbReference>
<gene>
    <name evidence="1" type="ORF">EV421DRAFT_1864362</name>
</gene>
<comment type="caution">
    <text evidence="1">The sequence shown here is derived from an EMBL/GenBank/DDBJ whole genome shotgun (WGS) entry which is preliminary data.</text>
</comment>
<proteinExistence type="predicted"/>
<dbReference type="EMBL" id="JAUEPT010000211">
    <property type="protein sequence ID" value="KAK0429787.1"/>
    <property type="molecule type" value="Genomic_DNA"/>
</dbReference>
<name>A0AA39ISQ9_9AGAR</name>
<keyword evidence="2" id="KW-1185">Reference proteome</keyword>
<sequence length="111" mass="12545">MVRGWQILCISRCMHFLSRCVSCRESEIAIPRGPPYYSPASLCQASSYLQHSRTNIFLVEPKTPRRRQVFRPFNGTLLPMTDVHDPRPATARHAVACTSISFVGLTSQPHC</sequence>